<evidence type="ECO:0000313" key="3">
    <source>
        <dbReference type="EMBL" id="QJI01779.1"/>
    </source>
</evidence>
<name>A0A6H2A534_9ZZZZ</name>
<sequence length="80" mass="8764">MEEDRTRYSLTIRPAILPEMRHKIEDAIKALGYRVTGGGTMTDMSECDISFVLPTEGEGEPNLRQGEPTNAPRGTMPLGG</sequence>
<feature type="region of interest" description="Disordered" evidence="1">
    <location>
        <begin position="56"/>
        <end position="80"/>
    </location>
</feature>
<dbReference type="AlphaFoldDB" id="A0A6H2A534"/>
<organism evidence="2">
    <name type="scientific">viral metagenome</name>
    <dbReference type="NCBI Taxonomy" id="1070528"/>
    <lineage>
        <taxon>unclassified sequences</taxon>
        <taxon>metagenomes</taxon>
        <taxon>organismal metagenomes</taxon>
    </lineage>
</organism>
<evidence type="ECO:0000256" key="1">
    <source>
        <dbReference type="SAM" id="MobiDB-lite"/>
    </source>
</evidence>
<evidence type="ECO:0000313" key="2">
    <source>
        <dbReference type="EMBL" id="QJA55326.1"/>
    </source>
</evidence>
<dbReference type="EMBL" id="MT145202">
    <property type="protein sequence ID" value="QJA55326.1"/>
    <property type="molecule type" value="Genomic_DNA"/>
</dbReference>
<accession>A0A6H2A534</accession>
<gene>
    <name evidence="2" type="ORF">TM448A01013_0013</name>
    <name evidence="3" type="ORF">TM448B02760_0008</name>
</gene>
<proteinExistence type="predicted"/>
<protein>
    <submittedName>
        <fullName evidence="2">Uncharacterized protein</fullName>
    </submittedName>
</protein>
<reference evidence="2" key="1">
    <citation type="submission" date="2020-03" db="EMBL/GenBank/DDBJ databases">
        <title>The deep terrestrial virosphere.</title>
        <authorList>
            <person name="Holmfeldt K."/>
            <person name="Nilsson E."/>
            <person name="Simone D."/>
            <person name="Lopez-Fernandez M."/>
            <person name="Wu X."/>
            <person name="de Brujin I."/>
            <person name="Lundin D."/>
            <person name="Andersson A."/>
            <person name="Bertilsson S."/>
            <person name="Dopson M."/>
        </authorList>
    </citation>
    <scope>NUCLEOTIDE SEQUENCE</scope>
    <source>
        <strain evidence="2">TM448A01013</strain>
        <strain evidence="3">TM448B02760</strain>
    </source>
</reference>
<dbReference type="EMBL" id="MT144950">
    <property type="protein sequence ID" value="QJI01779.1"/>
    <property type="molecule type" value="Genomic_DNA"/>
</dbReference>